<reference evidence="3" key="1">
    <citation type="submission" date="2016-11" db="EMBL/GenBank/DDBJ databases">
        <authorList>
            <person name="Varghese N."/>
            <person name="Submissions S."/>
        </authorList>
    </citation>
    <scope>NUCLEOTIDE SEQUENCE [LARGE SCALE GENOMIC DNA]</scope>
    <source>
        <strain evidence="3">DSM 22638</strain>
    </source>
</reference>
<dbReference type="AlphaFoldDB" id="A0A1M5IXQ1"/>
<feature type="transmembrane region" description="Helical" evidence="1">
    <location>
        <begin position="12"/>
        <end position="39"/>
    </location>
</feature>
<dbReference type="RefSeq" id="WP_262493186.1">
    <property type="nucleotide sequence ID" value="NZ_FQWL01000001.1"/>
</dbReference>
<evidence type="ECO:0000256" key="1">
    <source>
        <dbReference type="SAM" id="Phobius"/>
    </source>
</evidence>
<keyword evidence="1" id="KW-0812">Transmembrane</keyword>
<accession>A0A1M5IXQ1</accession>
<sequence length="42" mass="4826">MEEKQKEYNGFWKQLGCILSVVVILTIVSIFIIGAYLLFNGF</sequence>
<evidence type="ECO:0000313" key="2">
    <source>
        <dbReference type="EMBL" id="SHG33102.1"/>
    </source>
</evidence>
<evidence type="ECO:0000313" key="3">
    <source>
        <dbReference type="Proteomes" id="UP000184532"/>
    </source>
</evidence>
<keyword evidence="1" id="KW-0472">Membrane</keyword>
<organism evidence="2 3">
    <name type="scientific">Flagellimonas flava</name>
    <dbReference type="NCBI Taxonomy" id="570519"/>
    <lineage>
        <taxon>Bacteria</taxon>
        <taxon>Pseudomonadati</taxon>
        <taxon>Bacteroidota</taxon>
        <taxon>Flavobacteriia</taxon>
        <taxon>Flavobacteriales</taxon>
        <taxon>Flavobacteriaceae</taxon>
        <taxon>Flagellimonas</taxon>
    </lineage>
</organism>
<protein>
    <submittedName>
        <fullName evidence="2">Uncharacterized protein</fullName>
    </submittedName>
</protein>
<name>A0A1M5IXQ1_9FLAO</name>
<gene>
    <name evidence="2" type="ORF">SAMN04488116_0993</name>
</gene>
<dbReference type="STRING" id="570519.SAMN04488116_0993"/>
<dbReference type="Proteomes" id="UP000184532">
    <property type="component" value="Unassembled WGS sequence"/>
</dbReference>
<proteinExistence type="predicted"/>
<dbReference type="EMBL" id="FQWL01000001">
    <property type="protein sequence ID" value="SHG33102.1"/>
    <property type="molecule type" value="Genomic_DNA"/>
</dbReference>
<keyword evidence="1" id="KW-1133">Transmembrane helix</keyword>
<keyword evidence="3" id="KW-1185">Reference proteome</keyword>